<accession>A0A6J4MN77</accession>
<evidence type="ECO:0000256" key="1">
    <source>
        <dbReference type="SAM" id="SignalP"/>
    </source>
</evidence>
<dbReference type="EMBL" id="CADCTV010000793">
    <property type="protein sequence ID" value="CAA9361780.1"/>
    <property type="molecule type" value="Genomic_DNA"/>
</dbReference>
<gene>
    <name evidence="2" type="ORF">AVDCRST_MAG89-3787</name>
</gene>
<protein>
    <submittedName>
        <fullName evidence="2">Uncharacterized protein</fullName>
    </submittedName>
</protein>
<evidence type="ECO:0000313" key="2">
    <source>
        <dbReference type="EMBL" id="CAA9361780.1"/>
    </source>
</evidence>
<reference evidence="2" key="1">
    <citation type="submission" date="2020-02" db="EMBL/GenBank/DDBJ databases">
        <authorList>
            <person name="Meier V. D."/>
        </authorList>
    </citation>
    <scope>NUCLEOTIDE SEQUENCE</scope>
    <source>
        <strain evidence="2">AVDCRST_MAG89</strain>
    </source>
</reference>
<feature type="signal peptide" evidence="1">
    <location>
        <begin position="1"/>
        <end position="29"/>
    </location>
</feature>
<proteinExistence type="predicted"/>
<keyword evidence="1" id="KW-0732">Signal</keyword>
<feature type="chain" id="PRO_5026764881" evidence="1">
    <location>
        <begin position="30"/>
        <end position="76"/>
    </location>
</feature>
<name>A0A6J4MN77_9BACT</name>
<dbReference type="AlphaFoldDB" id="A0A6J4MN77"/>
<sequence length="76" mass="7950">MNNARRWTSFAAAIVVFGGTAALASPAQASDAEAFLECSYSEVASAARDACAGYSYAVISDYQDVGDGCEFTVNCY</sequence>
<organism evidence="2">
    <name type="scientific">uncultured Gemmatimonadota bacterium</name>
    <dbReference type="NCBI Taxonomy" id="203437"/>
    <lineage>
        <taxon>Bacteria</taxon>
        <taxon>Pseudomonadati</taxon>
        <taxon>Gemmatimonadota</taxon>
        <taxon>environmental samples</taxon>
    </lineage>
</organism>